<evidence type="ECO:0000313" key="11">
    <source>
        <dbReference type="Proteomes" id="UP001150001"/>
    </source>
</evidence>
<feature type="transmembrane region" description="Helical" evidence="5">
    <location>
        <begin position="296"/>
        <end position="321"/>
    </location>
</feature>
<dbReference type="GO" id="GO:0007165">
    <property type="term" value="P:signal transduction"/>
    <property type="evidence" value="ECO:0007669"/>
    <property type="project" value="UniProtKB-ARBA"/>
</dbReference>
<reference evidence="9 10" key="1">
    <citation type="submission" date="2016-03" db="EMBL/GenBank/DDBJ databases">
        <title>Draft genome sequence of the Vibrio tubiashii subs. europaeus.</title>
        <authorList>
            <person name="Spinard E."/>
            <person name="Dubert J."/>
            <person name="Nelson D.R."/>
            <person name="Barja J.L."/>
        </authorList>
    </citation>
    <scope>NUCLEOTIDE SEQUENCE [LARGE SCALE GENOMIC DNA]</scope>
    <source>
        <strain evidence="10">PP-638</strain>
        <strain evidence="9">PP2-638</strain>
    </source>
</reference>
<dbReference type="SMART" id="SM00052">
    <property type="entry name" value="EAL"/>
    <property type="match status" value="1"/>
</dbReference>
<feature type="domain" description="EAL" evidence="6">
    <location>
        <begin position="515"/>
        <end position="771"/>
    </location>
</feature>
<dbReference type="SMART" id="SM01079">
    <property type="entry name" value="CHASE"/>
    <property type="match status" value="1"/>
</dbReference>
<dbReference type="GO" id="GO:0016020">
    <property type="term" value="C:membrane"/>
    <property type="evidence" value="ECO:0007669"/>
    <property type="project" value="UniProtKB-SubCell"/>
</dbReference>
<dbReference type="SUPFAM" id="SSF141868">
    <property type="entry name" value="EAL domain-like"/>
    <property type="match status" value="1"/>
</dbReference>
<accession>A0A178J7B9</accession>
<dbReference type="PROSITE" id="PS50887">
    <property type="entry name" value="GGDEF"/>
    <property type="match status" value="1"/>
</dbReference>
<evidence type="ECO:0000313" key="10">
    <source>
        <dbReference type="Proteomes" id="UP000094761"/>
    </source>
</evidence>
<evidence type="ECO:0000256" key="2">
    <source>
        <dbReference type="ARBA" id="ARBA00022692"/>
    </source>
</evidence>
<dbReference type="Gene3D" id="3.20.20.450">
    <property type="entry name" value="EAL domain"/>
    <property type="match status" value="1"/>
</dbReference>
<dbReference type="PANTHER" id="PTHR44757">
    <property type="entry name" value="DIGUANYLATE CYCLASE DGCP"/>
    <property type="match status" value="1"/>
</dbReference>
<evidence type="ECO:0000256" key="3">
    <source>
        <dbReference type="ARBA" id="ARBA00022989"/>
    </source>
</evidence>
<evidence type="ECO:0000313" key="8">
    <source>
        <dbReference type="EMBL" id="MDC5739091.1"/>
    </source>
</evidence>
<dbReference type="InterPro" id="IPR000160">
    <property type="entry name" value="GGDEF_dom"/>
</dbReference>
<evidence type="ECO:0000256" key="4">
    <source>
        <dbReference type="ARBA" id="ARBA00023136"/>
    </source>
</evidence>
<dbReference type="InterPro" id="IPR029787">
    <property type="entry name" value="Nucleotide_cyclase"/>
</dbReference>
<evidence type="ECO:0000256" key="1">
    <source>
        <dbReference type="ARBA" id="ARBA00004370"/>
    </source>
</evidence>
<keyword evidence="3 5" id="KW-1133">Transmembrane helix</keyword>
<feature type="domain" description="GGDEF" evidence="7">
    <location>
        <begin position="373"/>
        <end position="506"/>
    </location>
</feature>
<dbReference type="InterPro" id="IPR035919">
    <property type="entry name" value="EAL_sf"/>
</dbReference>
<proteinExistence type="predicted"/>
<dbReference type="InterPro" id="IPR052155">
    <property type="entry name" value="Biofilm_reg_signaling"/>
</dbReference>
<comment type="subcellular location">
    <subcellularLocation>
        <location evidence="1">Membrane</location>
    </subcellularLocation>
</comment>
<dbReference type="RefSeq" id="WP_069669188.1">
    <property type="nucleotide sequence ID" value="NZ_JAPFIM010000018.1"/>
</dbReference>
<dbReference type="OrthoDB" id="1316910at2"/>
<comment type="caution">
    <text evidence="9">The sequence shown here is derived from an EMBL/GenBank/DDBJ whole genome shotgun (WGS) entry which is preliminary data.</text>
</comment>
<dbReference type="CDD" id="cd01948">
    <property type="entry name" value="EAL"/>
    <property type="match status" value="1"/>
</dbReference>
<evidence type="ECO:0000313" key="9">
    <source>
        <dbReference type="EMBL" id="OAM98032.1"/>
    </source>
</evidence>
<dbReference type="SMART" id="SM00267">
    <property type="entry name" value="GGDEF"/>
    <property type="match status" value="1"/>
</dbReference>
<dbReference type="InterPro" id="IPR043128">
    <property type="entry name" value="Rev_trsase/Diguanyl_cyclase"/>
</dbReference>
<keyword evidence="11" id="KW-1185">Reference proteome</keyword>
<sequence length="775" mass="86609">MKLALSLKHFLLIWIVGLSLAGGSYLIVHHYETQKLNSQLTAQLNNQVQTLQQSLNSIERLLYSTRAFLSNGNEATPKQFEAYFSEQSSLLPNVQSVIWAPTVSIDQISEFKQSARQNGFLGFELTPPLSINEDKTWFLSNQTVPVYYLSSSFEGSDDLGFRLESDTQLVSAMSRAITSNRVGVADFIEEGQLAANLVLPKFSTRGKLEGFIVAKVVFHELLGEIWQREVNSATTEIEVYVQPNHELAFESHINTKLTEDGITARLVSLDQTVRVPLFNQEWTISISKMDSSGSTALYSTASILLIFLLTGSVSIAANFYATRLKVSDQLIEEKTRSLAIQAVKDNLTGLNNRTALNREIDKQLRYLQKGSSNGFSILFIDLDRFKVINDSMGHLHGDKLLKEVASRLTSHCRDDDMSFRFGGDEFIICLPRLTSRGALTHICHRYAKVLSQPYTIDGQSCHIGASIGISVVTDPKQSIAGILREADTAMYKAKSSSNEKVVFFHDQMFNQAKKRFTLEQELTGALAFKQLSLVYQPIYETSSDTVVGFESLLRWNHPKLGFISPQDFIPVAEETGQIIPIGDWVAKECCKILERLWITRQGNNVPRFNINVSAKQFESEHIYHTLAHLLESHSFPAHLIGIEITESMLLADECNASQLQRIKDLGVTLYLDDFGTGYSSLSVLNDYPVDVIKVDRSFVSRIALGQHNADSLCQAIINMAHTIDLEVVAEGVETPEQLAFLTQHRCNLIQGYLKSKPLTVCGIEKVLDKQTKATA</sequence>
<dbReference type="Proteomes" id="UP001150001">
    <property type="component" value="Unassembled WGS sequence"/>
</dbReference>
<dbReference type="Pfam" id="PF00563">
    <property type="entry name" value="EAL"/>
    <property type="match status" value="1"/>
</dbReference>
<dbReference type="SUPFAM" id="SSF55073">
    <property type="entry name" value="Nucleotide cyclase"/>
    <property type="match status" value="1"/>
</dbReference>
<dbReference type="EMBL" id="JAPFIT010000010">
    <property type="protein sequence ID" value="MDC5739091.1"/>
    <property type="molecule type" value="Genomic_DNA"/>
</dbReference>
<name>A0A178J7B9_9VIBR</name>
<evidence type="ECO:0000256" key="5">
    <source>
        <dbReference type="SAM" id="Phobius"/>
    </source>
</evidence>
<evidence type="ECO:0000259" key="7">
    <source>
        <dbReference type="PROSITE" id="PS50887"/>
    </source>
</evidence>
<dbReference type="EMBL" id="LUAX01000007">
    <property type="protein sequence ID" value="OAM98032.1"/>
    <property type="molecule type" value="Genomic_DNA"/>
</dbReference>
<protein>
    <submittedName>
        <fullName evidence="9">Diguanylate cyclase</fullName>
    </submittedName>
    <submittedName>
        <fullName evidence="8">EAL domain-containing protein</fullName>
    </submittedName>
</protein>
<keyword evidence="4 5" id="KW-0472">Membrane</keyword>
<organism evidence="9 10">
    <name type="scientific">Vibrio europaeus</name>
    <dbReference type="NCBI Taxonomy" id="300876"/>
    <lineage>
        <taxon>Bacteria</taxon>
        <taxon>Pseudomonadati</taxon>
        <taxon>Pseudomonadota</taxon>
        <taxon>Gammaproteobacteria</taxon>
        <taxon>Vibrionales</taxon>
        <taxon>Vibrionaceae</taxon>
        <taxon>Vibrio</taxon>
        <taxon>Vibrio oreintalis group</taxon>
    </lineage>
</organism>
<evidence type="ECO:0000259" key="6">
    <source>
        <dbReference type="PROSITE" id="PS50883"/>
    </source>
</evidence>
<dbReference type="Pfam" id="PF03924">
    <property type="entry name" value="CHASE"/>
    <property type="match status" value="1"/>
</dbReference>
<dbReference type="Gene3D" id="3.30.450.350">
    <property type="entry name" value="CHASE domain"/>
    <property type="match status" value="1"/>
</dbReference>
<dbReference type="GeneID" id="78078239"/>
<keyword evidence="2 5" id="KW-0812">Transmembrane</keyword>
<dbReference type="GO" id="GO:0003824">
    <property type="term" value="F:catalytic activity"/>
    <property type="evidence" value="ECO:0007669"/>
    <property type="project" value="UniProtKB-ARBA"/>
</dbReference>
<dbReference type="InterPro" id="IPR006189">
    <property type="entry name" value="CHASE_dom"/>
</dbReference>
<dbReference type="PANTHER" id="PTHR44757:SF2">
    <property type="entry name" value="BIOFILM ARCHITECTURE MAINTENANCE PROTEIN MBAA"/>
    <property type="match status" value="1"/>
</dbReference>
<dbReference type="NCBIfam" id="TIGR00254">
    <property type="entry name" value="GGDEF"/>
    <property type="match status" value="1"/>
</dbReference>
<reference evidence="8" key="2">
    <citation type="submission" date="2022-11" db="EMBL/GenBank/DDBJ databases">
        <title>Role of the vibriolysin VemA secreted by the emergent pathogen Vibrio europaeus in the colonization of Manila clam mucus.</title>
        <authorList>
            <person name="Martinez C."/>
            <person name="Rodriguez S."/>
            <person name="Vences A."/>
            <person name="Barja J.L."/>
            <person name="Toranzo A.E."/>
            <person name="Dubert J."/>
        </authorList>
    </citation>
    <scope>NUCLEOTIDE SEQUENCE</scope>
    <source>
        <strain evidence="8">3454</strain>
    </source>
</reference>
<dbReference type="InterPro" id="IPR001633">
    <property type="entry name" value="EAL_dom"/>
</dbReference>
<dbReference type="AlphaFoldDB" id="A0A178J7B9"/>
<dbReference type="CDD" id="cd01949">
    <property type="entry name" value="GGDEF"/>
    <property type="match status" value="1"/>
</dbReference>
<dbReference type="InterPro" id="IPR042240">
    <property type="entry name" value="CHASE_sf"/>
</dbReference>
<dbReference type="Gene3D" id="3.30.70.270">
    <property type="match status" value="1"/>
</dbReference>
<dbReference type="Pfam" id="PF00990">
    <property type="entry name" value="GGDEF"/>
    <property type="match status" value="1"/>
</dbReference>
<dbReference type="Proteomes" id="UP000094761">
    <property type="component" value="Unassembled WGS sequence"/>
</dbReference>
<gene>
    <name evidence="9" type="ORF">AZ468_21145</name>
    <name evidence="8" type="ORF">OPW20_03375</name>
</gene>
<dbReference type="PROSITE" id="PS50883">
    <property type="entry name" value="EAL"/>
    <property type="match status" value="1"/>
</dbReference>